<feature type="domain" description="CUB" evidence="2">
    <location>
        <begin position="649"/>
        <end position="754"/>
    </location>
</feature>
<dbReference type="Pfam" id="PF07705">
    <property type="entry name" value="CARDB"/>
    <property type="match status" value="13"/>
</dbReference>
<evidence type="ECO:0000313" key="3">
    <source>
        <dbReference type="EMBL" id="MBC3542413.1"/>
    </source>
</evidence>
<protein>
    <submittedName>
        <fullName evidence="3">T9SS type A sorting domain-containing protein</fullName>
    </submittedName>
</protein>
<comment type="caution">
    <text evidence="3">The sequence shown here is derived from an EMBL/GenBank/DDBJ whole genome shotgun (WGS) entry which is preliminary data.</text>
</comment>
<gene>
    <name evidence="3" type="ORF">H7U12_22230</name>
</gene>
<dbReference type="EMBL" id="JACOAF010000061">
    <property type="protein sequence ID" value="MBC3542413.1"/>
    <property type="molecule type" value="Genomic_DNA"/>
</dbReference>
<keyword evidence="1" id="KW-1015">Disulfide bond</keyword>
<organism evidence="3 4">
    <name type="scientific">Rufibacter sediminis</name>
    <dbReference type="NCBI Taxonomy" id="2762756"/>
    <lineage>
        <taxon>Bacteria</taxon>
        <taxon>Pseudomonadati</taxon>
        <taxon>Bacteroidota</taxon>
        <taxon>Cytophagia</taxon>
        <taxon>Cytophagales</taxon>
        <taxon>Hymenobacteraceae</taxon>
        <taxon>Rufibacter</taxon>
    </lineage>
</organism>
<dbReference type="InterPro" id="IPR026444">
    <property type="entry name" value="Secre_tail"/>
</dbReference>
<name>A0ABR6VZC0_9BACT</name>
<dbReference type="InterPro" id="IPR000859">
    <property type="entry name" value="CUB_dom"/>
</dbReference>
<dbReference type="NCBIfam" id="TIGR04183">
    <property type="entry name" value="Por_Secre_tail"/>
    <property type="match status" value="1"/>
</dbReference>
<evidence type="ECO:0000259" key="2">
    <source>
        <dbReference type="PROSITE" id="PS01180"/>
    </source>
</evidence>
<reference evidence="3 4" key="1">
    <citation type="journal article" date="2019" name="Int. J. Syst. Evol. Microbiol.">
        <title>Rufibacter sediminis sp. nov., isolated from freshwater lake sediment.</title>
        <authorList>
            <person name="Qu J.H."/>
            <person name="Zhang L.J."/>
            <person name="Fu Y.H."/>
            <person name="Li H.F."/>
        </authorList>
    </citation>
    <scope>NUCLEOTIDE SEQUENCE [LARGE SCALE GENOMIC DNA]</scope>
    <source>
        <strain evidence="3 4">H-1</strain>
    </source>
</reference>
<dbReference type="Pfam" id="PF00431">
    <property type="entry name" value="CUB"/>
    <property type="match status" value="1"/>
</dbReference>
<dbReference type="InterPro" id="IPR035914">
    <property type="entry name" value="Sperma_CUB_dom_sf"/>
</dbReference>
<dbReference type="Pfam" id="PF18962">
    <property type="entry name" value="Por_Secre_tail"/>
    <property type="match status" value="1"/>
</dbReference>
<dbReference type="Gene3D" id="2.60.120.290">
    <property type="entry name" value="Spermadhesin, CUB domain"/>
    <property type="match status" value="1"/>
</dbReference>
<accession>A0ABR6VZC0</accession>
<dbReference type="RefSeq" id="WP_186642120.1">
    <property type="nucleotide sequence ID" value="NZ_JACOAF010000061.1"/>
</dbReference>
<dbReference type="InterPro" id="IPR013783">
    <property type="entry name" value="Ig-like_fold"/>
</dbReference>
<keyword evidence="4" id="KW-1185">Reference proteome</keyword>
<dbReference type="PROSITE" id="PS01180">
    <property type="entry name" value="CUB"/>
    <property type="match status" value="1"/>
</dbReference>
<evidence type="ECO:0000313" key="4">
    <source>
        <dbReference type="Proteomes" id="UP000659698"/>
    </source>
</evidence>
<dbReference type="InterPro" id="IPR011635">
    <property type="entry name" value="CARDB"/>
</dbReference>
<dbReference type="SMART" id="SM00042">
    <property type="entry name" value="CUB"/>
    <property type="match status" value="1"/>
</dbReference>
<dbReference type="CDD" id="cd00041">
    <property type="entry name" value="CUB"/>
    <property type="match status" value="1"/>
</dbReference>
<evidence type="ECO:0000256" key="1">
    <source>
        <dbReference type="ARBA" id="ARBA00023157"/>
    </source>
</evidence>
<dbReference type="SUPFAM" id="SSF49854">
    <property type="entry name" value="Spermadhesin, CUB domain"/>
    <property type="match status" value="1"/>
</dbReference>
<dbReference type="Gene3D" id="2.60.40.10">
    <property type="entry name" value="Immunoglobulins"/>
    <property type="match status" value="13"/>
</dbReference>
<proteinExistence type="predicted"/>
<sequence length="1820" mass="187762">MLKNLLSVSSGFRWRPLFAFLLFFSGIQVAYSQADYAIQGAAASPTSVAAGGSVYATGSIYNLGNTAGASSNIGFYLSTNNTLDDADTFIGSSSGGSLASKGSSSRSVTLTVPGGTTTGTYYLLFVADYLKTVTESNENNNVSSVSIAVVPSSVDFTITSAYLYYTSLPAGGSLTVEGYISNQGNIAASSSNVGYYLSTNSTLDAADTFIGSSSGSAIYAGDYTSFYTSLTLPANTAPGTYYLIFAADYLNSVTESNETNNTASRQITVTAPSVDLVINSVYLNKSTVSPGGSISYEFYVYNQGNTVAASSNVGFYLSTNNTLDAADTFIGSSSGQSLTGSNSNYRYSSVTIPAGTAAGSYYLLFVADYLKTVSETNETNNVSSVAISVVAPYIDLNVQSPYLSPTSVTAGNSVSGSFYLYNLGNTTATSSNVGIYLSTNTTLESSDVFIGSSTGNALTGDNYVTHYPSVTIPSNTAAGTYYVLFVADYLGTITESNENNNIANVAISVVTPSIDLEVQSANLTATSVSAGNPVTATATIYNLGNTMAASSNIGYYLSTNSTLDATDVLVGFANGGAISAGYYDYRSASITIPANTTPGNYYLIQAVDYLNSLKESNENNNTGSTYLSVTAQGTTFITPSSGNSSFTTCTGKVYDTGGTGAYTTAANGTITLNPGTPGTKLQLSFTSFSLYSYYDYLEIYDGTTTSAPLIGKYTYTSPGIVTASSTSGALTLRFYSSGYSYYGYTGFEADIACVTPSVDLMLLSAFTSTSSLTPGTSFTTTSFIANTGATSSYSSSVGYYLSANSTFESTDLYLGNTIGSTLTSGNSAQRSGTISLPSTVTAGNYNLLFVADPTNDISETDETNNVKAAAVTVTSSNTLELAVSTRTLAATSVVLGGTVSATATLTNSGNATAPKSAVGFYLSTNTSLDDNDVLLTSKQTSGTLAAKASEEITATLTIPNNTVAGSYYILYVPDPENHIAESDETNGVMSLALTVTNNSIDLVVQNPALSPTSLLAGATVTATSTLRNQGSVSAASSNIGYYLSANNTFEASDVALTTTTGGALAGSTSAAKSVTLTIPTGTAAGNYYVLFVADPANAVTEGLETNNVSSVALTVLPQTIDLEMQTPSLSVASVTVGGSVKATSTIRNTGTVASSASVVGYYLSTNTTFESSDVALGTSTGGALAANASAAKSADLTIPAATAVGNYYILFVADPAKAVTESNETNNVMSVALTVTAPPSPDLVVETFYITPSTSFIKGTAYTVASIIKNQGNATSSASSVGFYLSTDATWDAADVLMAEATGSSLNQNATTTLTKAVTVPTTTATGSYYLIVKADHKDAVTESNETNNTKYSVITVINPTVDFTIHNVTASTGILSVGHPITFSARIYNSGNSTASSSNIGFYLSTNDTFDTNDIALGTITGGELASGTNATRSGTFTVPAGTPNGNYFLLGVADPANAVIETNEANNVVDYIGLSVYPASVDLVIQSTMISSPVAVKGTSINVSTSIMNSRTLAASSSNVGYYLSTNNTYETSDVLLGTSTGGTLASGVTAIKNATLTIPANTAAGNYFILFIVDPGNEVTENDETNNLEALALTVYETNTSVQKPDLVVQAPTSNKSSVVPGGTVTVTSNIVNVGNATAAAGKVTYYLSSNTTFESTDIVLGESNLASLAAGASNDQTTSLTIPANTAFANYFLLVRVDAIGAIDEIAENNNLNSIALTVKDPNGIQELSPEHKLTLWPNPATKNLSIEAKGFKNGEKAAEITVYSIAGQKVITKKATIVNQDLKATLDVTNLNHGLYLVYIQVGDTLTIRRVAVEK</sequence>
<dbReference type="Proteomes" id="UP000659698">
    <property type="component" value="Unassembled WGS sequence"/>
</dbReference>